<dbReference type="Proteomes" id="UP001642405">
    <property type="component" value="Unassembled WGS sequence"/>
</dbReference>
<sequence>MTAFVESLANSQDRDGLIAGCRARLDALPRSLPDHLLPLVTQVREQIDGLFDEAYPITLTHGDLSELNLLVDEHSGALTGVVDWAEASFLPFGFALYALEHALGAMYLTGWAYHENAHTLRRHFWDNIRASAQPSAAERERMKVARLAGILFRYGTPANTEFPGMLGLGGQNNSSLAFLQAFASSEME</sequence>
<reference evidence="2 3" key="1">
    <citation type="submission" date="2024-01" db="EMBL/GenBank/DDBJ databases">
        <authorList>
            <person name="Allen C."/>
            <person name="Tagirdzhanova G."/>
        </authorList>
    </citation>
    <scope>NUCLEOTIDE SEQUENCE [LARGE SCALE GENOMIC DNA]</scope>
</reference>
<protein>
    <recommendedName>
        <fullName evidence="1">Aminoglycoside phosphotransferase domain-containing protein</fullName>
    </recommendedName>
</protein>
<dbReference type="EMBL" id="CAWUHB010000048">
    <property type="protein sequence ID" value="CAK7229339.1"/>
    <property type="molecule type" value="Genomic_DNA"/>
</dbReference>
<dbReference type="Pfam" id="PF01636">
    <property type="entry name" value="APH"/>
    <property type="match status" value="1"/>
</dbReference>
<dbReference type="InterPro" id="IPR002575">
    <property type="entry name" value="Aminoglycoside_PTrfase"/>
</dbReference>
<organism evidence="2 3">
    <name type="scientific">Sporothrix curviconia</name>
    <dbReference type="NCBI Taxonomy" id="1260050"/>
    <lineage>
        <taxon>Eukaryota</taxon>
        <taxon>Fungi</taxon>
        <taxon>Dikarya</taxon>
        <taxon>Ascomycota</taxon>
        <taxon>Pezizomycotina</taxon>
        <taxon>Sordariomycetes</taxon>
        <taxon>Sordariomycetidae</taxon>
        <taxon>Ophiostomatales</taxon>
        <taxon>Ophiostomataceae</taxon>
        <taxon>Sporothrix</taxon>
    </lineage>
</organism>
<dbReference type="InterPro" id="IPR011009">
    <property type="entry name" value="Kinase-like_dom_sf"/>
</dbReference>
<keyword evidence="3" id="KW-1185">Reference proteome</keyword>
<dbReference type="SUPFAM" id="SSF56112">
    <property type="entry name" value="Protein kinase-like (PK-like)"/>
    <property type="match status" value="1"/>
</dbReference>
<evidence type="ECO:0000313" key="3">
    <source>
        <dbReference type="Proteomes" id="UP001642405"/>
    </source>
</evidence>
<evidence type="ECO:0000313" key="2">
    <source>
        <dbReference type="EMBL" id="CAK7229339.1"/>
    </source>
</evidence>
<dbReference type="Gene3D" id="3.90.1200.10">
    <property type="match status" value="1"/>
</dbReference>
<name>A0ABP0CBC9_9PEZI</name>
<feature type="domain" description="Aminoglycoside phosphotransferase" evidence="1">
    <location>
        <begin position="26"/>
        <end position="91"/>
    </location>
</feature>
<gene>
    <name evidence="2" type="ORF">SCUCBS95973_007187</name>
</gene>
<proteinExistence type="predicted"/>
<evidence type="ECO:0000259" key="1">
    <source>
        <dbReference type="Pfam" id="PF01636"/>
    </source>
</evidence>
<accession>A0ABP0CBC9</accession>
<comment type="caution">
    <text evidence="2">The sequence shown here is derived from an EMBL/GenBank/DDBJ whole genome shotgun (WGS) entry which is preliminary data.</text>
</comment>